<evidence type="ECO:0000256" key="9">
    <source>
        <dbReference type="SAM" id="MobiDB-lite"/>
    </source>
</evidence>
<dbReference type="AlphaFoldDB" id="A0A1Y1U9G9"/>
<feature type="compositionally biased region" description="Low complexity" evidence="9">
    <location>
        <begin position="246"/>
        <end position="259"/>
    </location>
</feature>
<dbReference type="CDD" id="cd18089">
    <property type="entry name" value="SPOUT_Trm10-like"/>
    <property type="match status" value="1"/>
</dbReference>
<dbReference type="GO" id="GO:0052905">
    <property type="term" value="F:tRNA (guanosine(9)-N1)-methyltransferase activity"/>
    <property type="evidence" value="ECO:0007669"/>
    <property type="project" value="UniProtKB-EC"/>
</dbReference>
<evidence type="ECO:0000256" key="8">
    <source>
        <dbReference type="ARBA" id="ARBA00048434"/>
    </source>
</evidence>
<evidence type="ECO:0000256" key="5">
    <source>
        <dbReference type="ARBA" id="ARBA00022691"/>
    </source>
</evidence>
<evidence type="ECO:0000256" key="4">
    <source>
        <dbReference type="ARBA" id="ARBA00022679"/>
    </source>
</evidence>
<dbReference type="PROSITE" id="PS51675">
    <property type="entry name" value="SAM_MT_TRM10"/>
    <property type="match status" value="1"/>
</dbReference>
<reference evidence="11 12" key="1">
    <citation type="submission" date="2017-03" db="EMBL/GenBank/DDBJ databases">
        <title>Widespread Adenine N6-methylation of Active Genes in Fungi.</title>
        <authorList>
            <consortium name="DOE Joint Genome Institute"/>
            <person name="Mondo S.J."/>
            <person name="Dannebaum R.O."/>
            <person name="Kuo R.C."/>
            <person name="Louie K.B."/>
            <person name="Bewick A.J."/>
            <person name="Labutti K."/>
            <person name="Haridas S."/>
            <person name="Kuo A."/>
            <person name="Salamov A."/>
            <person name="Ahrendt S.R."/>
            <person name="Lau R."/>
            <person name="Bowen B.P."/>
            <person name="Lipzen A."/>
            <person name="Sullivan W."/>
            <person name="Andreopoulos W.B."/>
            <person name="Clum A."/>
            <person name="Lindquist E."/>
            <person name="Daum C."/>
            <person name="Northen T.R."/>
            <person name="Ramamoorthy G."/>
            <person name="Schmitz R.J."/>
            <person name="Gryganskyi A."/>
            <person name="Culley D."/>
            <person name="Magnuson J."/>
            <person name="James T.Y."/>
            <person name="O'Malley M.A."/>
            <person name="Stajich J.E."/>
            <person name="Spatafora J.W."/>
            <person name="Visel A."/>
            <person name="Grigoriev I.V."/>
        </authorList>
    </citation>
    <scope>NUCLEOTIDE SEQUENCE [LARGE SCALE GENOMIC DNA]</scope>
    <source>
        <strain evidence="11 12">NRRL Y-17943</strain>
    </source>
</reference>
<keyword evidence="4 11" id="KW-0808">Transferase</keyword>
<feature type="compositionally biased region" description="Low complexity" evidence="9">
    <location>
        <begin position="267"/>
        <end position="276"/>
    </location>
</feature>
<dbReference type="InterPro" id="IPR038459">
    <property type="entry name" value="MT_TRM10-typ_sf"/>
</dbReference>
<evidence type="ECO:0000313" key="12">
    <source>
        <dbReference type="Proteomes" id="UP000193218"/>
    </source>
</evidence>
<dbReference type="EMBL" id="NBSH01000015">
    <property type="protein sequence ID" value="ORX34194.1"/>
    <property type="molecule type" value="Genomic_DNA"/>
</dbReference>
<dbReference type="GO" id="GO:0002939">
    <property type="term" value="P:tRNA N1-guanine methylation"/>
    <property type="evidence" value="ECO:0007669"/>
    <property type="project" value="TreeGrafter"/>
</dbReference>
<dbReference type="Proteomes" id="UP000193218">
    <property type="component" value="Unassembled WGS sequence"/>
</dbReference>
<dbReference type="OrthoDB" id="278300at2759"/>
<accession>A0A1Y1U9G9</accession>
<dbReference type="InParanoid" id="A0A1Y1U9G9"/>
<organism evidence="11 12">
    <name type="scientific">Kockovaella imperatae</name>
    <dbReference type="NCBI Taxonomy" id="4999"/>
    <lineage>
        <taxon>Eukaryota</taxon>
        <taxon>Fungi</taxon>
        <taxon>Dikarya</taxon>
        <taxon>Basidiomycota</taxon>
        <taxon>Agaricomycotina</taxon>
        <taxon>Tremellomycetes</taxon>
        <taxon>Tremellales</taxon>
        <taxon>Cuniculitremaceae</taxon>
        <taxon>Kockovaella</taxon>
    </lineage>
</organism>
<feature type="region of interest" description="Disordered" evidence="9">
    <location>
        <begin position="234"/>
        <end position="320"/>
    </location>
</feature>
<dbReference type="STRING" id="4999.A0A1Y1U9G9"/>
<dbReference type="GeneID" id="33558773"/>
<dbReference type="PANTHER" id="PTHR13563:SF13">
    <property type="entry name" value="TRNA METHYLTRANSFERASE 10 HOMOLOG A"/>
    <property type="match status" value="1"/>
</dbReference>
<evidence type="ECO:0000313" key="11">
    <source>
        <dbReference type="EMBL" id="ORX34194.1"/>
    </source>
</evidence>
<sequence length="461" mass="51219">MKWAVQTVKIGFPARITAPICSSSLARTLYTSRTNMQAEEDEEMNMNAVGSSSKSDSRDPGFMAYLPDEPGMSKNAMKRAAKQAFREAHRDEWKASVKAKKKEKKAALMEQLEAGTLDEEGLASLERQRESRRIKRKLLAGTGPDKEVWKGGLVVDLGFDNLMAEAEVKSLASQLSFLYATNRRAARPFSAILHTSFSETASPVLWSIMKERGWQSWDQCYWWHEGMADLAKTFGLSPKPKRKTPKSPSRSRSSSPRSPEVVSKAESSTATTGSSSHLDHEMGASLPTEQSEKPHSIEQTNGTPTVMQEDDTRTELPPSLSKDTHKLVYLSADASEELITLSEDEVYILGGLVDKNRYKLLCEDKAKSLGIRTARLPIGRYIADLPTRKVLTVNQTFEILVKYLELNNWAHAFAAVIPQRKFAAVSKKTLLRQRSKVASEPANLGDDASEVQLQEGEHDAA</sequence>
<keyword evidence="3 11" id="KW-0489">Methyltransferase</keyword>
<evidence type="ECO:0000256" key="7">
    <source>
        <dbReference type="ARBA" id="ARBA00032166"/>
    </source>
</evidence>
<keyword evidence="5" id="KW-0949">S-adenosyl-L-methionine</keyword>
<feature type="domain" description="SAM-dependent MTase TRM10-type" evidence="10">
    <location>
        <begin position="130"/>
        <end position="424"/>
    </location>
</feature>
<feature type="compositionally biased region" description="Polar residues" evidence="9">
    <location>
        <begin position="297"/>
        <end position="306"/>
    </location>
</feature>
<name>A0A1Y1U9G9_9TREE</name>
<evidence type="ECO:0000256" key="3">
    <source>
        <dbReference type="ARBA" id="ARBA00022603"/>
    </source>
</evidence>
<dbReference type="RefSeq" id="XP_021868472.1">
    <property type="nucleotide sequence ID" value="XM_022016964.1"/>
</dbReference>
<dbReference type="EC" id="2.1.1.221" evidence="1"/>
<dbReference type="InterPro" id="IPR007356">
    <property type="entry name" value="tRNA_m1G_MeTrfase_euk"/>
</dbReference>
<dbReference type="Gene3D" id="3.40.1280.30">
    <property type="match status" value="1"/>
</dbReference>
<dbReference type="PANTHER" id="PTHR13563">
    <property type="entry name" value="TRNA (GUANINE-9-) METHYLTRANSFERASE"/>
    <property type="match status" value="1"/>
</dbReference>
<feature type="region of interest" description="Disordered" evidence="9">
    <location>
        <begin position="40"/>
        <end position="60"/>
    </location>
</feature>
<feature type="region of interest" description="Disordered" evidence="9">
    <location>
        <begin position="436"/>
        <end position="461"/>
    </location>
</feature>
<evidence type="ECO:0000259" key="10">
    <source>
        <dbReference type="PROSITE" id="PS51675"/>
    </source>
</evidence>
<dbReference type="InterPro" id="IPR028564">
    <property type="entry name" value="MT_TRM10-typ"/>
</dbReference>
<dbReference type="GO" id="GO:0000049">
    <property type="term" value="F:tRNA binding"/>
    <property type="evidence" value="ECO:0007669"/>
    <property type="project" value="TreeGrafter"/>
</dbReference>
<gene>
    <name evidence="11" type="ORF">BD324DRAFT_637034</name>
</gene>
<keyword evidence="12" id="KW-1185">Reference proteome</keyword>
<comment type="caution">
    <text evidence="11">The sequence shown here is derived from an EMBL/GenBank/DDBJ whole genome shotgun (WGS) entry which is preliminary data.</text>
</comment>
<evidence type="ECO:0000256" key="2">
    <source>
        <dbReference type="ARBA" id="ARBA00020451"/>
    </source>
</evidence>
<evidence type="ECO:0000256" key="1">
    <source>
        <dbReference type="ARBA" id="ARBA00012797"/>
    </source>
</evidence>
<proteinExistence type="predicted"/>
<protein>
    <recommendedName>
        <fullName evidence="2">tRNA (guanine(9)-N1)-methyltransferase</fullName>
        <ecNumber evidence="1">2.1.1.221</ecNumber>
    </recommendedName>
    <alternativeName>
        <fullName evidence="7">tRNA methyltransferase 10</fullName>
    </alternativeName>
    <alternativeName>
        <fullName evidence="6">tRNA(m1G9)-methyltransferase</fullName>
    </alternativeName>
</protein>
<dbReference type="GO" id="GO:0005634">
    <property type="term" value="C:nucleus"/>
    <property type="evidence" value="ECO:0007669"/>
    <property type="project" value="TreeGrafter"/>
</dbReference>
<comment type="catalytic activity">
    <reaction evidence="8">
        <text>guanosine(9) in tRNA + S-adenosyl-L-methionine = N(1)-methylguanosine(9) in tRNA + S-adenosyl-L-homocysteine + H(+)</text>
        <dbReference type="Rhea" id="RHEA:43156"/>
        <dbReference type="Rhea" id="RHEA-COMP:10367"/>
        <dbReference type="Rhea" id="RHEA-COMP:10368"/>
        <dbReference type="ChEBI" id="CHEBI:15378"/>
        <dbReference type="ChEBI" id="CHEBI:57856"/>
        <dbReference type="ChEBI" id="CHEBI:59789"/>
        <dbReference type="ChEBI" id="CHEBI:73542"/>
        <dbReference type="ChEBI" id="CHEBI:74269"/>
        <dbReference type="EC" id="2.1.1.221"/>
    </reaction>
</comment>
<evidence type="ECO:0000256" key="6">
    <source>
        <dbReference type="ARBA" id="ARBA00031792"/>
    </source>
</evidence>